<evidence type="ECO:0000256" key="7">
    <source>
        <dbReference type="ARBA" id="ARBA00022989"/>
    </source>
</evidence>
<feature type="transmembrane region" description="Helical" evidence="13">
    <location>
        <begin position="491"/>
        <end position="511"/>
    </location>
</feature>
<dbReference type="EMBL" id="LN714482">
    <property type="protein sequence ID" value="CEL66607.1"/>
    <property type="molecule type" value="Genomic_DNA"/>
</dbReference>
<feature type="transmembrane region" description="Helical" evidence="13">
    <location>
        <begin position="744"/>
        <end position="763"/>
    </location>
</feature>
<reference evidence="14" key="1">
    <citation type="journal article" date="2015" name="PLoS ONE">
        <title>Comprehensive Evaluation of Toxoplasma gondii VEG and Neospora caninum LIV Genomes with Tachyzoite Stage Transcriptome and Proteome Defines Novel Transcript Features.</title>
        <authorList>
            <person name="Ramaprasad A."/>
            <person name="Mourier T."/>
            <person name="Naeem R."/>
            <person name="Malas T.B."/>
            <person name="Moussa E."/>
            <person name="Panigrahi A."/>
            <person name="Vermont S.J."/>
            <person name="Otto T.D."/>
            <person name="Wastling J."/>
            <person name="Pain A."/>
        </authorList>
    </citation>
    <scope>NUCLEOTIDE SEQUENCE</scope>
    <source>
        <strain evidence="14">Liverpool</strain>
    </source>
</reference>
<dbReference type="AlphaFoldDB" id="A0A0F7UE47"/>
<evidence type="ECO:0000313" key="14">
    <source>
        <dbReference type="EMBL" id="CEL66607.1"/>
    </source>
</evidence>
<keyword evidence="11" id="KW-1208">Phospholipid metabolism</keyword>
<evidence type="ECO:0000256" key="3">
    <source>
        <dbReference type="ARBA" id="ARBA00022516"/>
    </source>
</evidence>
<feature type="transmembrane region" description="Helical" evidence="13">
    <location>
        <begin position="558"/>
        <end position="578"/>
    </location>
</feature>
<keyword evidence="3" id="KW-0444">Lipid biosynthesis</keyword>
<accession>A0A0F7UE47</accession>
<dbReference type="PANTHER" id="PTHR46382:SF1">
    <property type="entry name" value="PHOSPHATIDATE CYTIDYLYLTRANSFERASE"/>
    <property type="match status" value="1"/>
</dbReference>
<proteinExistence type="predicted"/>
<feature type="compositionally biased region" description="Low complexity" evidence="12">
    <location>
        <begin position="310"/>
        <end position="324"/>
    </location>
</feature>
<dbReference type="GO" id="GO:0005886">
    <property type="term" value="C:plasma membrane"/>
    <property type="evidence" value="ECO:0007669"/>
    <property type="project" value="UniProtKB-SubCell"/>
</dbReference>
<keyword evidence="9 13" id="KW-0472">Membrane</keyword>
<dbReference type="Pfam" id="PF01148">
    <property type="entry name" value="CTP_transf_1"/>
    <property type="match status" value="1"/>
</dbReference>
<keyword evidence="2" id="KW-1003">Cell membrane</keyword>
<evidence type="ECO:0000256" key="13">
    <source>
        <dbReference type="SAM" id="Phobius"/>
    </source>
</evidence>
<organism evidence="14">
    <name type="scientific">Neospora caninum (strain Liverpool)</name>
    <dbReference type="NCBI Taxonomy" id="572307"/>
    <lineage>
        <taxon>Eukaryota</taxon>
        <taxon>Sar</taxon>
        <taxon>Alveolata</taxon>
        <taxon>Apicomplexa</taxon>
        <taxon>Conoidasida</taxon>
        <taxon>Coccidia</taxon>
        <taxon>Eucoccidiorida</taxon>
        <taxon>Eimeriorina</taxon>
        <taxon>Sarcocystidae</taxon>
        <taxon>Neospora</taxon>
    </lineage>
</organism>
<sequence length="1015" mass="106217">MEETMKTAGARTRTDAAKKRVNSTNHNPFLQRTWGTATRRRRSVWPCAAPTKGQRRLAAKLPSCLRSTSSDPPPEYPTARALILPPSLQVAFPLRSPSSCMFSFSARGRKSLASSVGFLRSCRCLCSLHAAVAIPLLAWLFVFCHVLLTLSNLETVSLCEGLLVGPSSPPAWFSSAATPLSSRSSSLSPSLSSSLSPSLSSSLSPSLSSSLSPSLSSSPWYPRPSSVSSSSSSTSFSPELLRHLSSVRTSSFSPLRYPSAFAAFTPFPPVALCPSRLSLSPRQAASLGAGMNLQRLSPWVSLLPLPRSSGFSSVRSSTSGQSSQKARTAKKKPEKQTHSSRGAPPSSSSKSLSSSPRSSSSSFPLSSAPESSVDSARLEPKASAEHKIDARENTKVAETGEAASFLARTANKCSTFRPSLRFISRAWTALAARLVSLRSFACWSAPSSPGVAPLASPSAPGSPASSGVSASAVRSPRFASLRLRLSTAVPLLLFGLPLLLLAPPSVFLLGALLQSLLSINEFSNLCLRRGIFNPSLKVSTLTSAAVFAAAACPTSSQLHLLALSVSVVFLLASLLLSSPSTKTIADISASIFSLIWCVVLPSFWVKLRFLRILPEDSTPAFASLRSFLPSPLASFFPAPTASTVSCASPLSASPGSSSLASSPGASPLPSTRAPQLFAQFLPRPYAASSLLVASVLALISSDTFAYLVGSVLGSSPISSLFAPPLFSSLPPAACVSPRKTVQGLLGGALAAGVTGCVSAWLIGKSLPLDCLWKAEAECERRRRATEMLLAVLQANPPSRDEAPGACAAEKSATDPRREGTRNRDEVQTLAPVVPSSGPQETSSTRWRHVASRLLSVLHAHVAGARRLHANAQALTPVCEAPLALSPALPPPFGCGRSSSVFASSLLRASVLRFGFSPLLLGAGSLAGILLSLVGVLGDLTASLVKRDAGVKDSGTLLPGHGGWLDRTDSYLLAAPLAYVISLLTQEFCASVLKRNALLRDDTKPEGEVEGLATST</sequence>
<evidence type="ECO:0000256" key="1">
    <source>
        <dbReference type="ARBA" id="ARBA00004651"/>
    </source>
</evidence>
<evidence type="ECO:0000256" key="11">
    <source>
        <dbReference type="ARBA" id="ARBA00023264"/>
    </source>
</evidence>
<evidence type="ECO:0000256" key="12">
    <source>
        <dbReference type="SAM" id="MobiDB-lite"/>
    </source>
</evidence>
<evidence type="ECO:0000256" key="10">
    <source>
        <dbReference type="ARBA" id="ARBA00023209"/>
    </source>
</evidence>
<keyword evidence="4 14" id="KW-0808">Transferase</keyword>
<evidence type="ECO:0000256" key="2">
    <source>
        <dbReference type="ARBA" id="ARBA00022475"/>
    </source>
</evidence>
<keyword evidence="10" id="KW-0594">Phospholipid biosynthesis</keyword>
<evidence type="ECO:0000256" key="8">
    <source>
        <dbReference type="ARBA" id="ARBA00023098"/>
    </source>
</evidence>
<protein>
    <submittedName>
        <fullName evidence="14">Phosphatidate cytidylyltransferase</fullName>
    </submittedName>
</protein>
<feature type="compositionally biased region" description="Basic and acidic residues" evidence="12">
    <location>
        <begin position="376"/>
        <end position="395"/>
    </location>
</feature>
<dbReference type="GO" id="GO:0004605">
    <property type="term" value="F:phosphatidate cytidylyltransferase activity"/>
    <property type="evidence" value="ECO:0007669"/>
    <property type="project" value="TreeGrafter"/>
</dbReference>
<dbReference type="PANTHER" id="PTHR46382">
    <property type="entry name" value="PHOSPHATIDATE CYTIDYLYLTRANSFERASE"/>
    <property type="match status" value="1"/>
</dbReference>
<dbReference type="GO" id="GO:0016024">
    <property type="term" value="P:CDP-diacylglycerol biosynthetic process"/>
    <property type="evidence" value="ECO:0007669"/>
    <property type="project" value="TreeGrafter"/>
</dbReference>
<feature type="transmembrane region" description="Helical" evidence="13">
    <location>
        <begin position="913"/>
        <end position="936"/>
    </location>
</feature>
<evidence type="ECO:0000256" key="4">
    <source>
        <dbReference type="ARBA" id="ARBA00022679"/>
    </source>
</evidence>
<comment type="subcellular location">
    <subcellularLocation>
        <location evidence="1">Cell membrane</location>
        <topology evidence="1">Multi-pass membrane protein</topology>
    </subcellularLocation>
</comment>
<evidence type="ECO:0000256" key="6">
    <source>
        <dbReference type="ARBA" id="ARBA00022695"/>
    </source>
</evidence>
<feature type="transmembrane region" description="Helical" evidence="13">
    <location>
        <begin position="970"/>
        <end position="992"/>
    </location>
</feature>
<feature type="region of interest" description="Disordered" evidence="12">
    <location>
        <begin position="310"/>
        <end position="396"/>
    </location>
</feature>
<feature type="transmembrane region" description="Helical" evidence="13">
    <location>
        <begin position="584"/>
        <end position="605"/>
    </location>
</feature>
<feature type="region of interest" description="Disordered" evidence="12">
    <location>
        <begin position="796"/>
        <end position="844"/>
    </location>
</feature>
<feature type="compositionally biased region" description="Basic and acidic residues" evidence="12">
    <location>
        <begin position="811"/>
        <end position="826"/>
    </location>
</feature>
<keyword evidence="7 13" id="KW-1133">Transmembrane helix</keyword>
<feature type="transmembrane region" description="Helical" evidence="13">
    <location>
        <begin position="128"/>
        <end position="148"/>
    </location>
</feature>
<feature type="region of interest" description="Disordered" evidence="12">
    <location>
        <begin position="1"/>
        <end position="20"/>
    </location>
</feature>
<evidence type="ECO:0000256" key="9">
    <source>
        <dbReference type="ARBA" id="ARBA00023136"/>
    </source>
</evidence>
<gene>
    <name evidence="14" type="ORF">BN1204_024160</name>
</gene>
<evidence type="ECO:0000256" key="5">
    <source>
        <dbReference type="ARBA" id="ARBA00022692"/>
    </source>
</evidence>
<feature type="compositionally biased region" description="Low complexity" evidence="12">
    <location>
        <begin position="339"/>
        <end position="372"/>
    </location>
</feature>
<keyword evidence="6 14" id="KW-0548">Nucleotidyltransferase</keyword>
<keyword evidence="8" id="KW-0443">Lipid metabolism</keyword>
<name>A0A0F7UE47_NEOCL</name>
<keyword evidence="5 13" id="KW-0812">Transmembrane</keyword>